<evidence type="ECO:0000313" key="2">
    <source>
        <dbReference type="Proteomes" id="UP000326950"/>
    </source>
</evidence>
<keyword evidence="2" id="KW-1185">Reference proteome</keyword>
<dbReference type="AlphaFoldDB" id="A0A5N6V0Q2"/>
<dbReference type="OrthoDB" id="9895617at2759"/>
<accession>A0A5N6V0Q2</accession>
<name>A0A5N6V0Q2_ASPTM</name>
<dbReference type="Pfam" id="PF12585">
    <property type="entry name" value="DUF3759"/>
    <property type="match status" value="1"/>
</dbReference>
<evidence type="ECO:0000313" key="1">
    <source>
        <dbReference type="EMBL" id="KAE8164518.1"/>
    </source>
</evidence>
<gene>
    <name evidence="1" type="ORF">BDV40DRAFT_260291</name>
</gene>
<dbReference type="PANTHER" id="PTHR37450:SF1">
    <property type="entry name" value="CIPC PROTEIN"/>
    <property type="match status" value="1"/>
</dbReference>
<proteinExistence type="predicted"/>
<organism evidence="1 2">
    <name type="scientific">Aspergillus tamarii</name>
    <dbReference type="NCBI Taxonomy" id="41984"/>
    <lineage>
        <taxon>Eukaryota</taxon>
        <taxon>Fungi</taxon>
        <taxon>Dikarya</taxon>
        <taxon>Ascomycota</taxon>
        <taxon>Pezizomycotina</taxon>
        <taxon>Eurotiomycetes</taxon>
        <taxon>Eurotiomycetidae</taxon>
        <taxon>Eurotiales</taxon>
        <taxon>Aspergillaceae</taxon>
        <taxon>Aspergillus</taxon>
        <taxon>Aspergillus subgen. Circumdati</taxon>
    </lineage>
</organism>
<dbReference type="PANTHER" id="PTHR37450">
    <property type="entry name" value="CIPC PROTEIN"/>
    <property type="match status" value="1"/>
</dbReference>
<sequence>MDKIPFAEFHEQAYNEVQQSQGHENHLTHDLIGGAAGYEAIKMFNDYQAKNGKVVEHAQAKEIIGGFAAAALTGLFETKGLDQIDKLKAQHEAKKHAEEAIRPHYE</sequence>
<reference evidence="1 2" key="1">
    <citation type="submission" date="2019-04" db="EMBL/GenBank/DDBJ databases">
        <title>Friends and foes A comparative genomics study of 23 Aspergillus species from section Flavi.</title>
        <authorList>
            <consortium name="DOE Joint Genome Institute"/>
            <person name="Kjaerbolling I."/>
            <person name="Vesth T."/>
            <person name="Frisvad J.C."/>
            <person name="Nybo J.L."/>
            <person name="Theobald S."/>
            <person name="Kildgaard S."/>
            <person name="Isbrandt T."/>
            <person name="Kuo A."/>
            <person name="Sato A."/>
            <person name="Lyhne E.K."/>
            <person name="Kogle M.E."/>
            <person name="Wiebenga A."/>
            <person name="Kun R.S."/>
            <person name="Lubbers R.J."/>
            <person name="Makela M.R."/>
            <person name="Barry K."/>
            <person name="Chovatia M."/>
            <person name="Clum A."/>
            <person name="Daum C."/>
            <person name="Haridas S."/>
            <person name="He G."/>
            <person name="LaButti K."/>
            <person name="Lipzen A."/>
            <person name="Mondo S."/>
            <person name="Riley R."/>
            <person name="Salamov A."/>
            <person name="Simmons B.A."/>
            <person name="Magnuson J.K."/>
            <person name="Henrissat B."/>
            <person name="Mortensen U.H."/>
            <person name="Larsen T.O."/>
            <person name="Devries R.P."/>
            <person name="Grigoriev I.V."/>
            <person name="Machida M."/>
            <person name="Baker S.E."/>
            <person name="Andersen M.R."/>
        </authorList>
    </citation>
    <scope>NUCLEOTIDE SEQUENCE [LARGE SCALE GENOMIC DNA]</scope>
    <source>
        <strain evidence="1 2">CBS 117626</strain>
    </source>
</reference>
<evidence type="ECO:0008006" key="3">
    <source>
        <dbReference type="Google" id="ProtNLM"/>
    </source>
</evidence>
<dbReference type="Proteomes" id="UP000326950">
    <property type="component" value="Unassembled WGS sequence"/>
</dbReference>
<protein>
    <recommendedName>
        <fullName evidence="3">CipC protein</fullName>
    </recommendedName>
</protein>
<dbReference type="EMBL" id="ML738607">
    <property type="protein sequence ID" value="KAE8164518.1"/>
    <property type="molecule type" value="Genomic_DNA"/>
</dbReference>
<dbReference type="InterPro" id="IPR022234">
    <property type="entry name" value="DUF3759"/>
</dbReference>